<keyword evidence="2 11" id="KW-0547">Nucleotide-binding</keyword>
<dbReference type="PANTHER" id="PTHR43788">
    <property type="entry name" value="DNA2/NAM7 HELICASE FAMILY MEMBER"/>
    <property type="match status" value="1"/>
</dbReference>
<keyword evidence="5 11" id="KW-0347">Helicase</keyword>
<organism evidence="15 16">
    <name type="scientific">Gordonia mangrovi</name>
    <dbReference type="NCBI Taxonomy" id="2665643"/>
    <lineage>
        <taxon>Bacteria</taxon>
        <taxon>Bacillati</taxon>
        <taxon>Actinomycetota</taxon>
        <taxon>Actinomycetes</taxon>
        <taxon>Mycobacteriales</taxon>
        <taxon>Gordoniaceae</taxon>
        <taxon>Gordonia</taxon>
    </lineage>
</organism>
<evidence type="ECO:0000313" key="16">
    <source>
        <dbReference type="Proteomes" id="UP000475545"/>
    </source>
</evidence>
<dbReference type="GO" id="GO:0043139">
    <property type="term" value="F:5'-3' DNA helicase activity"/>
    <property type="evidence" value="ECO:0007669"/>
    <property type="project" value="UniProtKB-UniRule"/>
</dbReference>
<evidence type="ECO:0000256" key="12">
    <source>
        <dbReference type="SAM" id="MobiDB-lite"/>
    </source>
</evidence>
<dbReference type="Gene3D" id="3.40.50.300">
    <property type="entry name" value="P-loop containing nucleotide triphosphate hydrolases"/>
    <property type="match status" value="3"/>
</dbReference>
<comment type="similarity">
    <text evidence="11">Belongs to the RecD family.</text>
</comment>
<feature type="binding site" evidence="11">
    <location>
        <begin position="232"/>
        <end position="239"/>
    </location>
    <ligand>
        <name>ATP</name>
        <dbReference type="ChEBI" id="CHEBI:30616"/>
    </ligand>
</feature>
<evidence type="ECO:0000256" key="10">
    <source>
        <dbReference type="ARBA" id="ARBA00023235"/>
    </source>
</evidence>
<proteinExistence type="inferred from homology"/>
<accession>A0A6L7GZ42</accession>
<evidence type="ECO:0000256" key="1">
    <source>
        <dbReference type="ARBA" id="ARBA00022722"/>
    </source>
</evidence>
<dbReference type="SUPFAM" id="SSF52540">
    <property type="entry name" value="P-loop containing nucleoside triphosphate hydrolases"/>
    <property type="match status" value="2"/>
</dbReference>
<dbReference type="EMBL" id="WMBR01000008">
    <property type="protein sequence ID" value="MXP24085.1"/>
    <property type="molecule type" value="Genomic_DNA"/>
</dbReference>
<comment type="caution">
    <text evidence="15">The sequence shown here is derived from an EMBL/GenBank/DDBJ whole genome shotgun (WGS) entry which is preliminary data.</text>
</comment>
<reference evidence="15 16" key="1">
    <citation type="submission" date="2019-11" db="EMBL/GenBank/DDBJ databases">
        <title>Gordonia sp. nov., a novel actinobacterium isolated from mangrove soil in Hainan.</title>
        <authorList>
            <person name="Huang X."/>
            <person name="Xie Y."/>
            <person name="Chu X."/>
            <person name="Xiao K."/>
        </authorList>
    </citation>
    <scope>NUCLEOTIDE SEQUENCE [LARGE SCALE GENOMIC DNA]</scope>
    <source>
        <strain evidence="15 16">HNM0687</strain>
    </source>
</reference>
<keyword evidence="6 11" id="KW-0269">Exonuclease</keyword>
<dbReference type="CDD" id="cd17933">
    <property type="entry name" value="DEXSc_RecD-like"/>
    <property type="match status" value="1"/>
</dbReference>
<dbReference type="PANTHER" id="PTHR43788:SF6">
    <property type="entry name" value="DNA HELICASE B"/>
    <property type="match status" value="1"/>
</dbReference>
<feature type="compositionally biased region" description="Gly residues" evidence="12">
    <location>
        <begin position="9"/>
        <end position="26"/>
    </location>
</feature>
<keyword evidence="16" id="KW-1185">Reference proteome</keyword>
<evidence type="ECO:0000256" key="5">
    <source>
        <dbReference type="ARBA" id="ARBA00022806"/>
    </source>
</evidence>
<dbReference type="InterPro" id="IPR027417">
    <property type="entry name" value="P-loop_NTPase"/>
</dbReference>
<comment type="subunit">
    <text evidence="11">Heterotrimer of RecB, RecC and RecD. All subunits contribute to DNA-binding.</text>
</comment>
<keyword evidence="10 11" id="KW-0413">Isomerase</keyword>
<evidence type="ECO:0000313" key="15">
    <source>
        <dbReference type="EMBL" id="MXP24085.1"/>
    </source>
</evidence>
<dbReference type="HAMAP" id="MF_01487">
    <property type="entry name" value="RecD"/>
    <property type="match status" value="1"/>
</dbReference>
<dbReference type="InterPro" id="IPR027785">
    <property type="entry name" value="UvrD-like_helicase_C"/>
</dbReference>
<dbReference type="InterPro" id="IPR050534">
    <property type="entry name" value="Coronavir_polyprotein_1ab"/>
</dbReference>
<evidence type="ECO:0000256" key="8">
    <source>
        <dbReference type="ARBA" id="ARBA00023125"/>
    </source>
</evidence>
<keyword evidence="3 11" id="KW-0227">DNA damage</keyword>
<dbReference type="GO" id="GO:0009338">
    <property type="term" value="C:exodeoxyribonuclease V complex"/>
    <property type="evidence" value="ECO:0007669"/>
    <property type="project" value="InterPro"/>
</dbReference>
<name>A0A6L7GZ42_9ACTN</name>
<dbReference type="NCBIfam" id="TIGR01447">
    <property type="entry name" value="recD"/>
    <property type="match status" value="1"/>
</dbReference>
<feature type="domain" description="UvrD-like helicase C-terminal" evidence="13">
    <location>
        <begin position="582"/>
        <end position="629"/>
    </location>
</feature>
<feature type="domain" description="RecBCD enzyme subunit RecD N-terminal" evidence="14">
    <location>
        <begin position="63"/>
        <end position="158"/>
    </location>
</feature>
<keyword evidence="8 11" id="KW-0238">DNA-binding</keyword>
<evidence type="ECO:0000256" key="3">
    <source>
        <dbReference type="ARBA" id="ARBA00022763"/>
    </source>
</evidence>
<dbReference type="Pfam" id="PF21185">
    <property type="entry name" value="RecD_N"/>
    <property type="match status" value="1"/>
</dbReference>
<keyword evidence="7 11" id="KW-0067">ATP-binding</keyword>
<protein>
    <recommendedName>
        <fullName evidence="11">RecBCD enzyme subunit RecD</fullName>
        <ecNumber evidence="11">5.6.2.3</ecNumber>
    </recommendedName>
    <alternativeName>
        <fullName evidence="11">DNA 5'-3' helicase subunit RecD</fullName>
    </alternativeName>
    <alternativeName>
        <fullName evidence="11">Exonuclease V subunit RecD</fullName>
        <shortName evidence="11">ExoV subunit RecD</shortName>
    </alternativeName>
    <alternativeName>
        <fullName evidence="11">Helicase/nuclease RecBCD subunit RecD</fullName>
    </alternativeName>
</protein>
<dbReference type="GO" id="GO:0000724">
    <property type="term" value="P:double-strand break repair via homologous recombination"/>
    <property type="evidence" value="ECO:0007669"/>
    <property type="project" value="UniProtKB-UniRule"/>
</dbReference>
<dbReference type="GO" id="GO:0017116">
    <property type="term" value="F:single-stranded DNA helicase activity"/>
    <property type="evidence" value="ECO:0007669"/>
    <property type="project" value="TreeGrafter"/>
</dbReference>
<evidence type="ECO:0000256" key="7">
    <source>
        <dbReference type="ARBA" id="ARBA00022840"/>
    </source>
</evidence>
<keyword evidence="1 11" id="KW-0540">Nuclease</keyword>
<keyword evidence="9 11" id="KW-0234">DNA repair</keyword>
<dbReference type="InterPro" id="IPR049550">
    <property type="entry name" value="RecD_N"/>
</dbReference>
<evidence type="ECO:0000256" key="11">
    <source>
        <dbReference type="HAMAP-Rule" id="MF_01487"/>
    </source>
</evidence>
<dbReference type="InterPro" id="IPR006344">
    <property type="entry name" value="RecD"/>
</dbReference>
<dbReference type="InterPro" id="IPR041851">
    <property type="entry name" value="RecD_N_sf"/>
</dbReference>
<dbReference type="Pfam" id="PF13245">
    <property type="entry name" value="AAA_19"/>
    <property type="match status" value="1"/>
</dbReference>
<evidence type="ECO:0000256" key="2">
    <source>
        <dbReference type="ARBA" id="ARBA00022741"/>
    </source>
</evidence>
<dbReference type="GO" id="GO:0003677">
    <property type="term" value="F:DNA binding"/>
    <property type="evidence" value="ECO:0007669"/>
    <property type="project" value="UniProtKB-UniRule"/>
</dbReference>
<dbReference type="GO" id="GO:0005524">
    <property type="term" value="F:ATP binding"/>
    <property type="evidence" value="ECO:0007669"/>
    <property type="project" value="UniProtKB-UniRule"/>
</dbReference>
<dbReference type="AlphaFoldDB" id="A0A6L7GZ42"/>
<evidence type="ECO:0000259" key="13">
    <source>
        <dbReference type="Pfam" id="PF13538"/>
    </source>
</evidence>
<dbReference type="GO" id="GO:0008854">
    <property type="term" value="F:exodeoxyribonuclease V activity"/>
    <property type="evidence" value="ECO:0007669"/>
    <property type="project" value="InterPro"/>
</dbReference>
<comment type="catalytic activity">
    <reaction evidence="11">
        <text>ATP + H2O = ADP + phosphate + H(+)</text>
        <dbReference type="Rhea" id="RHEA:13065"/>
        <dbReference type="ChEBI" id="CHEBI:15377"/>
        <dbReference type="ChEBI" id="CHEBI:15378"/>
        <dbReference type="ChEBI" id="CHEBI:30616"/>
        <dbReference type="ChEBI" id="CHEBI:43474"/>
        <dbReference type="ChEBI" id="CHEBI:456216"/>
        <dbReference type="EC" id="5.6.2.3"/>
    </reaction>
</comment>
<evidence type="ECO:0000256" key="6">
    <source>
        <dbReference type="ARBA" id="ARBA00022839"/>
    </source>
</evidence>
<sequence>MGGARRDGGGSVRSAGGGRPVSGGQVGAAETAGRGDDVLAARTRYDARSFAGAEGVLATLCSSGVLDAADLHITRRLARLCGEPVDEVAQIGAALAVRAVRFGSTCLAVSRVAEIVGPFPDVTPPALPAPDDLVRALSGSPLVRGADTGPLRPLVLASSADGPLLYLRKYFRQEQLIREALDARELTRPDVDAGAVAAAVEEVFGPAAPGSVDLQRLAAQMAAVSWTLVVAGGPGTGKTYTVARILSVLDRLSGGSMRIGLCAPTGRAAAQLQAAVSADDAAPPSVRAVTVHSLLGWRPGSTPRYGRGNKLPYDVVVVDETSMLSMTAMSKLLAAVRPDTRVILVGDPHQLASVEAGAVLADLVDREASATPVAVPPGAVDVHVFAGLDDRDRVERGVVTLQRGHRFGGGIAQVAAAINRGDADAVVALVADPELSEVSLVPPDELDGVRDDVEAWGAAMSRAGEQGDAAGALDALDAHRVLCAHRDGSWGVQGWSRRVVEWLAGGEAGTWQGRSPGAGTATSAIPHPGEPLLVTANNRQTATFNGDSGVVIRSGDTLEVVFRRGSEIRRLHPTRLADVVPLYAMTIHRSQGSQFDGVTVVLPPEGSELLTRELLYTAVTRARRHVRIVGSTEVLAAAVRRRVQRASGLRSPVTVTERDQL</sequence>
<dbReference type="Pfam" id="PF13538">
    <property type="entry name" value="UvrD_C_2"/>
    <property type="match status" value="1"/>
</dbReference>
<gene>
    <name evidence="11 15" type="primary">recD</name>
    <name evidence="15" type="ORF">GIY30_22360</name>
</gene>
<evidence type="ECO:0000256" key="4">
    <source>
        <dbReference type="ARBA" id="ARBA00022801"/>
    </source>
</evidence>
<dbReference type="Proteomes" id="UP000475545">
    <property type="component" value="Unassembled WGS sequence"/>
</dbReference>
<comment type="miscellaneous">
    <text evidence="11">In the RecBCD complex, RecB has a slow 3'-5' helicase, an exonuclease activity and loads RecA onto ssDNA, RecD has a fast 5'-3' helicase activity, while RecC stimulates the ATPase and processivity of the RecB helicase and contributes to recognition of the Chi site.</text>
</comment>
<dbReference type="CDD" id="cd18809">
    <property type="entry name" value="SF1_C_RecD"/>
    <property type="match status" value="1"/>
</dbReference>
<dbReference type="EC" id="5.6.2.3" evidence="11"/>
<comment type="function">
    <text evidence="11">A helicase/nuclease that prepares dsDNA breaks (DSB) for recombinational DNA repair. Binds to DSBs and unwinds DNA via a highly rapid and processive ATP-dependent bidirectional helicase activity. Unwinds dsDNA until it encounters a Chi (crossover hotspot instigator) sequence from the 3' direction. Cuts ssDNA a few nucleotides 3' to the Chi site. The properties and activities of the enzyme are changed at Chi. The Chi-altered holoenzyme produces a long 3'-ssDNA overhang and facilitates RecA-binding to the ssDNA for homologous DNA recombination and repair. Holoenzyme degrades any linearized DNA that is unable to undergo homologous recombination. In the holoenzyme this subunit has ssDNA-dependent ATPase and 5'-3' helicase activity. When added to pre-assembled RecBC greatly stimulates nuclease activity and augments holoenzyme processivity. Negatively regulates the RecA-loading ability of RecBCD.</text>
</comment>
<dbReference type="Gene3D" id="1.10.10.1020">
    <property type="entry name" value="RecBCD complex, subunit RecD, N-terminal domain"/>
    <property type="match status" value="1"/>
</dbReference>
<evidence type="ECO:0000259" key="14">
    <source>
        <dbReference type="Pfam" id="PF21185"/>
    </source>
</evidence>
<keyword evidence="4 11" id="KW-0378">Hydrolase</keyword>
<feature type="region of interest" description="Disordered" evidence="12">
    <location>
        <begin position="1"/>
        <end position="30"/>
    </location>
</feature>
<evidence type="ECO:0000256" key="9">
    <source>
        <dbReference type="ARBA" id="ARBA00023204"/>
    </source>
</evidence>